<dbReference type="InterPro" id="IPR036812">
    <property type="entry name" value="NAD(P)_OxRdtase_dom_sf"/>
</dbReference>
<protein>
    <submittedName>
        <fullName evidence="3">NADP(H)-dependent aldo-keto reductase</fullName>
    </submittedName>
</protein>
<organism evidence="3 4">
    <name type="scientific">Larsenimonas suaedae</name>
    <dbReference type="NCBI Taxonomy" id="1851019"/>
    <lineage>
        <taxon>Bacteria</taxon>
        <taxon>Pseudomonadati</taxon>
        <taxon>Pseudomonadota</taxon>
        <taxon>Gammaproteobacteria</taxon>
        <taxon>Oceanospirillales</taxon>
        <taxon>Halomonadaceae</taxon>
        <taxon>Larsenimonas</taxon>
    </lineage>
</organism>
<dbReference type="Pfam" id="PF00248">
    <property type="entry name" value="Aldo_ket_red"/>
    <property type="match status" value="1"/>
</dbReference>
<comment type="caution">
    <text evidence="3">The sequence shown here is derived from an EMBL/GenBank/DDBJ whole genome shotgun (WGS) entry which is preliminary data.</text>
</comment>
<feature type="domain" description="NADP-dependent oxidoreductase" evidence="2">
    <location>
        <begin position="15"/>
        <end position="336"/>
    </location>
</feature>
<dbReference type="PANTHER" id="PTHR43364">
    <property type="entry name" value="NADH-SPECIFIC METHYLGLYOXAL REDUCTASE-RELATED"/>
    <property type="match status" value="1"/>
</dbReference>
<evidence type="ECO:0000313" key="4">
    <source>
        <dbReference type="Proteomes" id="UP001269375"/>
    </source>
</evidence>
<reference evidence="3 4" key="1">
    <citation type="submission" date="2023-04" db="EMBL/GenBank/DDBJ databases">
        <title>A long-awaited taxogenomic arrangement of the family Halomonadaceae.</title>
        <authorList>
            <person name="De La Haba R."/>
            <person name="Chuvochina M."/>
            <person name="Wittouck S."/>
            <person name="Arahal D.R."/>
            <person name="Sanchez-Porro C."/>
            <person name="Hugenholtz P."/>
            <person name="Ventosa A."/>
        </authorList>
    </citation>
    <scope>NUCLEOTIDE SEQUENCE [LARGE SCALE GENOMIC DNA]</scope>
    <source>
        <strain evidence="3 4">DSM 22428</strain>
    </source>
</reference>
<dbReference type="PANTHER" id="PTHR43364:SF4">
    <property type="entry name" value="NAD(P)-LINKED OXIDOREDUCTASE SUPERFAMILY PROTEIN"/>
    <property type="match status" value="1"/>
</dbReference>
<name>A0ABU1GX38_9GAMM</name>
<dbReference type="InterPro" id="IPR023210">
    <property type="entry name" value="NADP_OxRdtase_dom"/>
</dbReference>
<dbReference type="EMBL" id="JARWAO010000005">
    <property type="protein sequence ID" value="MDR5896615.1"/>
    <property type="molecule type" value="Genomic_DNA"/>
</dbReference>
<sequence>MKKRPLGDSGIDVTPLCLGTMTFGEQNTEAEAHQQLDRALDAGINFIDTAEMYPVPPKGETQGRTEAYIGSWLKKRGRRDDIVLASKATGAGRHMTHLRGGPKLDRNNIHKAIDDSLARLNTDYLDLYQLHWPDRQANYFGKLGYTPQDDTEATPIEDTLRALKELVDAGKVRTIGLSNETPWGVMTFLHLADKLGLPRVVSVQNPYNLLNRSYEVGLAEISHRERVGLLAYSPLAFGVLSGKYLGGMKPENARLTLFERFQRYTSTLADEATWAYVDIARRFGLDPAQMALAYVTSRPFVTSNIIGATTMAQLESNLQSAELELSDEVIEAIEGVHQRLPNPSP</sequence>
<evidence type="ECO:0000259" key="2">
    <source>
        <dbReference type="Pfam" id="PF00248"/>
    </source>
</evidence>
<dbReference type="Proteomes" id="UP001269375">
    <property type="component" value="Unassembled WGS sequence"/>
</dbReference>
<dbReference type="NCBIfam" id="NF007912">
    <property type="entry name" value="PRK10625.1"/>
    <property type="match status" value="1"/>
</dbReference>
<evidence type="ECO:0000313" key="3">
    <source>
        <dbReference type="EMBL" id="MDR5896615.1"/>
    </source>
</evidence>
<gene>
    <name evidence="3" type="ORF">QC825_11065</name>
</gene>
<keyword evidence="4" id="KW-1185">Reference proteome</keyword>
<evidence type="ECO:0000256" key="1">
    <source>
        <dbReference type="ARBA" id="ARBA00023002"/>
    </source>
</evidence>
<proteinExistence type="predicted"/>
<keyword evidence="1" id="KW-0560">Oxidoreductase</keyword>
<accession>A0ABU1GX38</accession>
<dbReference type="InterPro" id="IPR050523">
    <property type="entry name" value="AKR_Detox_Biosynth"/>
</dbReference>
<dbReference type="RefSeq" id="WP_251594374.1">
    <property type="nucleotide sequence ID" value="NZ_JAMLJI010000003.1"/>
</dbReference>
<dbReference type="CDD" id="cd19094">
    <property type="entry name" value="AKR_Tas-like"/>
    <property type="match status" value="1"/>
</dbReference>
<dbReference type="Gene3D" id="3.20.20.100">
    <property type="entry name" value="NADP-dependent oxidoreductase domain"/>
    <property type="match status" value="1"/>
</dbReference>
<dbReference type="SUPFAM" id="SSF51430">
    <property type="entry name" value="NAD(P)-linked oxidoreductase"/>
    <property type="match status" value="1"/>
</dbReference>